<dbReference type="Pfam" id="PF09592">
    <property type="entry name" value="DUF2031"/>
    <property type="match status" value="1"/>
</dbReference>
<proteinExistence type="predicted"/>
<dbReference type="InterPro" id="IPR006484">
    <property type="entry name" value="PYST_B"/>
</dbReference>
<feature type="signal peptide" evidence="2">
    <location>
        <begin position="1"/>
        <end position="24"/>
    </location>
</feature>
<organism evidence="3 4">
    <name type="scientific">Plasmodium vinckei petteri</name>
    <dbReference type="NCBI Taxonomy" id="138298"/>
    <lineage>
        <taxon>Eukaryota</taxon>
        <taxon>Sar</taxon>
        <taxon>Alveolata</taxon>
        <taxon>Apicomplexa</taxon>
        <taxon>Aconoidasida</taxon>
        <taxon>Haemosporida</taxon>
        <taxon>Plasmodiidae</taxon>
        <taxon>Plasmodium</taxon>
        <taxon>Plasmodium (Vinckeia)</taxon>
    </lineage>
</organism>
<reference evidence="3 4" key="1">
    <citation type="submission" date="2013-02" db="EMBL/GenBank/DDBJ databases">
        <title>The Genome Sequence of Plasmodium vinckei petteri CR.</title>
        <authorList>
            <consortium name="The Broad Institute Genome Sequencing Platform"/>
            <consortium name="The Broad Institute Genome Sequencing Center for Infectious Disease"/>
            <person name="Neafsey D."/>
            <person name="Cheeseman I."/>
            <person name="Volkman S."/>
            <person name="Adams J."/>
            <person name="Walker B."/>
            <person name="Young S.K."/>
            <person name="Zeng Q."/>
            <person name="Gargeya S."/>
            <person name="Fitzgerald M."/>
            <person name="Haas B."/>
            <person name="Abouelleil A."/>
            <person name="Alvarado L."/>
            <person name="Arachchi H.M."/>
            <person name="Berlin A.M."/>
            <person name="Chapman S.B."/>
            <person name="Dewar J."/>
            <person name="Goldberg J."/>
            <person name="Griggs A."/>
            <person name="Gujja S."/>
            <person name="Hansen M."/>
            <person name="Howarth C."/>
            <person name="Imamovic A."/>
            <person name="Larimer J."/>
            <person name="McCowan C."/>
            <person name="Murphy C."/>
            <person name="Neiman D."/>
            <person name="Pearson M."/>
            <person name="Priest M."/>
            <person name="Roberts A."/>
            <person name="Saif S."/>
            <person name="Shea T."/>
            <person name="Sisk P."/>
            <person name="Sykes S."/>
            <person name="Wortman J."/>
            <person name="Nusbaum C."/>
            <person name="Birren B."/>
        </authorList>
    </citation>
    <scope>NUCLEOTIDE SEQUENCE [LARGE SCALE GENOMIC DNA]</scope>
    <source>
        <strain evidence="3 4">CR</strain>
    </source>
</reference>
<dbReference type="EMBL" id="KI965407">
    <property type="protein sequence ID" value="EUD70150.1"/>
    <property type="molecule type" value="Genomic_DNA"/>
</dbReference>
<dbReference type="Proteomes" id="UP000030659">
    <property type="component" value="Unassembled WGS sequence"/>
</dbReference>
<evidence type="ECO:0000256" key="2">
    <source>
        <dbReference type="SAM" id="SignalP"/>
    </source>
</evidence>
<dbReference type="AlphaFoldDB" id="W7AEM1"/>
<feature type="region of interest" description="Disordered" evidence="1">
    <location>
        <begin position="80"/>
        <end position="117"/>
    </location>
</feature>
<feature type="compositionally biased region" description="Polar residues" evidence="1">
    <location>
        <begin position="96"/>
        <end position="110"/>
    </location>
</feature>
<accession>W7AEM1</accession>
<evidence type="ECO:0000313" key="4">
    <source>
        <dbReference type="Proteomes" id="UP000030659"/>
    </source>
</evidence>
<evidence type="ECO:0008006" key="5">
    <source>
        <dbReference type="Google" id="ProtNLM"/>
    </source>
</evidence>
<name>W7AEM1_PLAVN</name>
<sequence>MPLFYMSNILLFHILNTIFVLSLRDDYNLSNDLYNANADKIRYLQKKSINFKNNRLLECANDNEHLKYFYESTPNLAHQNGKNYYDGEGKNDHLTDNGSNKSNRQYSNPSDDLRDIDGETTGVIEEGTDALEYIPKEKYSITNDELIVQKILDNSRNTIDPKHVESENINNTPMKIGNHFLDIDHHHFEAEYNKITSKRRYCKLEYDNIYTKVLKNIFKYTELKPYSFL</sequence>
<evidence type="ECO:0000256" key="1">
    <source>
        <dbReference type="SAM" id="MobiDB-lite"/>
    </source>
</evidence>
<protein>
    <recommendedName>
        <fullName evidence="5">Fam-b protein</fullName>
    </recommendedName>
</protein>
<keyword evidence="2" id="KW-0732">Signal</keyword>
<feature type="compositionally biased region" description="Basic and acidic residues" evidence="1">
    <location>
        <begin position="85"/>
        <end position="95"/>
    </location>
</feature>
<evidence type="ECO:0000313" key="3">
    <source>
        <dbReference type="EMBL" id="EUD70150.1"/>
    </source>
</evidence>
<gene>
    <name evidence="3" type="ORF">YYG_04773</name>
</gene>
<feature type="chain" id="PRO_5004887806" description="Fam-b protein" evidence="2">
    <location>
        <begin position="25"/>
        <end position="229"/>
    </location>
</feature>